<organism evidence="9 10">
    <name type="scientific">Dekkera bruxellensis</name>
    <name type="common">Brettanomyces custersii</name>
    <dbReference type="NCBI Taxonomy" id="5007"/>
    <lineage>
        <taxon>Eukaryota</taxon>
        <taxon>Fungi</taxon>
        <taxon>Dikarya</taxon>
        <taxon>Ascomycota</taxon>
        <taxon>Saccharomycotina</taxon>
        <taxon>Pichiomycetes</taxon>
        <taxon>Pichiales</taxon>
        <taxon>Pichiaceae</taxon>
        <taxon>Brettanomyces</taxon>
    </lineage>
</organism>
<evidence type="ECO:0000256" key="1">
    <source>
        <dbReference type="ARBA" id="ARBA00001326"/>
    </source>
</evidence>
<evidence type="ECO:0000259" key="8">
    <source>
        <dbReference type="Pfam" id="PF01937"/>
    </source>
</evidence>
<evidence type="ECO:0000256" key="2">
    <source>
        <dbReference type="ARBA" id="ARBA00009519"/>
    </source>
</evidence>
<comment type="domain">
    <text evidence="7">Subfamily III proteins have a conserved RTxK motif about 40-50 residues from the C-terminus; the threonine may be replaced by serine or cysteine.</text>
</comment>
<evidence type="ECO:0000256" key="4">
    <source>
        <dbReference type="ARBA" id="ARBA00022801"/>
    </source>
</evidence>
<comment type="catalytic activity">
    <reaction evidence="6 7">
        <text>beta-D-fructose 6-phosphate = dihydroxyacetone + D-glyceraldehyde 3-phosphate</text>
        <dbReference type="Rhea" id="RHEA:28002"/>
        <dbReference type="ChEBI" id="CHEBI:16016"/>
        <dbReference type="ChEBI" id="CHEBI:57634"/>
        <dbReference type="ChEBI" id="CHEBI:59776"/>
    </reaction>
</comment>
<dbReference type="InterPro" id="IPR002791">
    <property type="entry name" value="ARMT1-like_metal-bd"/>
</dbReference>
<proteinExistence type="inferred from homology"/>
<dbReference type="EC" id="3.1.3.-" evidence="7"/>
<name>A0A8H6BE35_DEKBR</name>
<comment type="similarity">
    <text evidence="2 7">Belongs to the damage-control phosphatase family. Sugar phosphate phosphatase III subfamily.</text>
</comment>
<dbReference type="InterPro" id="IPR039763">
    <property type="entry name" value="ARMT1"/>
</dbReference>
<accession>A0A8H6BE35</accession>
<evidence type="ECO:0000256" key="3">
    <source>
        <dbReference type="ARBA" id="ARBA00022723"/>
    </source>
</evidence>
<evidence type="ECO:0000313" key="9">
    <source>
        <dbReference type="EMBL" id="KAF6009926.1"/>
    </source>
</evidence>
<gene>
    <name evidence="9" type="ORF">HII12_003472</name>
</gene>
<sequence length="474" mass="53850">MHPSEGNILKAAKQILDLEMSATTKIPPTYHNNDPQSFGFSTARSRWPNILNKVIGDTKAEYEGSTNEKKKIQGEKIVEQVKQLIASILGNEIVEPFKNTSIPGLSSYNKTLKKIGTITWLTGPWLLCECYLYRYLDYLYKSESEWVSFDPFESKKRGAFKASESGVKELCLRYKELSGRLLDPKQRAQFTTEALYNLFVEFIEVSLWGNAIDLSLLANATMEELQSHQGSKAVAEANKRVLCNDIKVAWAGLTEDPPEKRSLDIVLDNAGFEFFTDIVLSLFLLDAKIVSKITFHCKTRPWMVSDTMIKDYALFKKDILGTFPGSQPEIEYLMNHLEAYKKAGKFCLAESEFWTADLDYWHLPSEEDVCGSRKLYEHLRKSSLVIFKGDLNYRKLTADRMWPRNTPFRVGIGSLARSGIKILALRVCKADVCVGLPDGKDEELCKLWKSENHQYGELWCSAGKWAVISYSSGK</sequence>
<dbReference type="AlphaFoldDB" id="A0A8H6BE35"/>
<keyword evidence="5 7" id="KW-0464">Manganese</keyword>
<keyword evidence="3 7" id="KW-0479">Metal-binding</keyword>
<dbReference type="GO" id="GO:0046872">
    <property type="term" value="F:metal ion binding"/>
    <property type="evidence" value="ECO:0007669"/>
    <property type="project" value="UniProtKB-UniRule"/>
</dbReference>
<dbReference type="Proteomes" id="UP000568158">
    <property type="component" value="Unassembled WGS sequence"/>
</dbReference>
<dbReference type="Pfam" id="PF01937">
    <property type="entry name" value="ARMT1-like_dom"/>
    <property type="match status" value="1"/>
</dbReference>
<evidence type="ECO:0000256" key="7">
    <source>
        <dbReference type="RuleBase" id="RU367030"/>
    </source>
</evidence>
<comment type="catalytic activity">
    <reaction evidence="1 7">
        <text>beta-D-fructose 1-phosphate + H2O = D-fructose + phosphate</text>
        <dbReference type="Rhea" id="RHEA:35603"/>
        <dbReference type="ChEBI" id="CHEBI:15377"/>
        <dbReference type="ChEBI" id="CHEBI:37721"/>
        <dbReference type="ChEBI" id="CHEBI:43474"/>
        <dbReference type="ChEBI" id="CHEBI:138881"/>
    </reaction>
</comment>
<feature type="domain" description="Damage-control phosphatase ARMT1-like metal-binding" evidence="8">
    <location>
        <begin position="42"/>
        <end position="443"/>
    </location>
</feature>
<dbReference type="EMBL" id="JABCYN010000030">
    <property type="protein sequence ID" value="KAF6009926.1"/>
    <property type="molecule type" value="Genomic_DNA"/>
</dbReference>
<keyword evidence="4 7" id="KW-0378">Hydrolase</keyword>
<comment type="cofactor">
    <cofactor evidence="7">
        <name>Mn(2+)</name>
        <dbReference type="ChEBI" id="CHEBI:29035"/>
    </cofactor>
    <cofactor evidence="7">
        <name>Ni(2+)</name>
        <dbReference type="ChEBI" id="CHEBI:49786"/>
    </cofactor>
</comment>
<dbReference type="GO" id="GO:0005634">
    <property type="term" value="C:nucleus"/>
    <property type="evidence" value="ECO:0007669"/>
    <property type="project" value="TreeGrafter"/>
</dbReference>
<dbReference type="GO" id="GO:0016791">
    <property type="term" value="F:phosphatase activity"/>
    <property type="evidence" value="ECO:0007669"/>
    <property type="project" value="TreeGrafter"/>
</dbReference>
<comment type="function">
    <text evidence="7">Metal-dependent phosphatase that shows phosphatase activity against several substrates, including fructose-1-phosphate and fructose-6-phosphate. Its preference for fructose-1-phosphate, a strong glycating agent that causes DNA damage rather than a canonical yeast metabolite, suggests a damage-control function in hexose phosphate metabolism.</text>
</comment>
<reference evidence="9 10" key="1">
    <citation type="journal article" date="2020" name="Appl. Microbiol. Biotechnol.">
        <title>Targeted gene deletion in Brettanomyces bruxellensis with an expression-free CRISPR-Cas9 system.</title>
        <authorList>
            <person name="Varela C."/>
            <person name="Bartel C."/>
            <person name="Onetto C."/>
            <person name="Borneman A."/>
        </authorList>
    </citation>
    <scope>NUCLEOTIDE SEQUENCE [LARGE SCALE GENOMIC DNA]</scope>
    <source>
        <strain evidence="9 10">AWRI1613</strain>
    </source>
</reference>
<dbReference type="GO" id="GO:0006974">
    <property type="term" value="P:DNA damage response"/>
    <property type="evidence" value="ECO:0007669"/>
    <property type="project" value="TreeGrafter"/>
</dbReference>
<dbReference type="PANTHER" id="PTHR12260">
    <property type="entry name" value="DAMAGE-CONTROL PHOSPHATASE ARMT1"/>
    <property type="match status" value="1"/>
</dbReference>
<dbReference type="Gene3D" id="1.20.930.60">
    <property type="match status" value="1"/>
</dbReference>
<evidence type="ECO:0000256" key="5">
    <source>
        <dbReference type="ARBA" id="ARBA00023211"/>
    </source>
</evidence>
<dbReference type="InterPro" id="IPR036075">
    <property type="entry name" value="ARMT-1-like_metal-bd_sf"/>
</dbReference>
<comment type="caution">
    <text evidence="9">The sequence shown here is derived from an EMBL/GenBank/DDBJ whole genome shotgun (WGS) entry which is preliminary data.</text>
</comment>
<dbReference type="SUPFAM" id="SSF111321">
    <property type="entry name" value="AF1104-like"/>
    <property type="match status" value="1"/>
</dbReference>
<dbReference type="PANTHER" id="PTHR12260:SF6">
    <property type="entry name" value="DAMAGE-CONTROL PHOSPHATASE ARMT1"/>
    <property type="match status" value="1"/>
</dbReference>
<dbReference type="Gene3D" id="3.40.50.10880">
    <property type="entry name" value="Uncharacterised protein PF01937, DUF89, domain 3"/>
    <property type="match status" value="1"/>
</dbReference>
<evidence type="ECO:0000256" key="6">
    <source>
        <dbReference type="ARBA" id="ARBA00048809"/>
    </source>
</evidence>
<evidence type="ECO:0000313" key="10">
    <source>
        <dbReference type="Proteomes" id="UP000568158"/>
    </source>
</evidence>
<protein>
    <recommendedName>
        <fullName evidence="7">Sugar phosphate phosphatase</fullName>
        <ecNumber evidence="7">3.1.3.-</ecNumber>
    </recommendedName>
</protein>